<evidence type="ECO:0000313" key="1">
    <source>
        <dbReference type="EMBL" id="KAA6382363.1"/>
    </source>
</evidence>
<protein>
    <submittedName>
        <fullName evidence="1">Uncharacterized protein</fullName>
    </submittedName>
</protein>
<organism evidence="1 2">
    <name type="scientific">Streblomastix strix</name>
    <dbReference type="NCBI Taxonomy" id="222440"/>
    <lineage>
        <taxon>Eukaryota</taxon>
        <taxon>Metamonada</taxon>
        <taxon>Preaxostyla</taxon>
        <taxon>Oxymonadida</taxon>
        <taxon>Streblomastigidae</taxon>
        <taxon>Streblomastix</taxon>
    </lineage>
</organism>
<feature type="non-terminal residue" evidence="1">
    <location>
        <position position="8"/>
    </location>
</feature>
<proteinExistence type="predicted"/>
<dbReference type="EMBL" id="SNRW01006825">
    <property type="protein sequence ID" value="KAA6382363.1"/>
    <property type="molecule type" value="Genomic_DNA"/>
</dbReference>
<name>A0A5J4VJC3_9EUKA</name>
<dbReference type="Proteomes" id="UP000324800">
    <property type="component" value="Unassembled WGS sequence"/>
</dbReference>
<reference evidence="1 2" key="1">
    <citation type="submission" date="2019-03" db="EMBL/GenBank/DDBJ databases">
        <title>Single cell metagenomics reveals metabolic interactions within the superorganism composed of flagellate Streblomastix strix and complex community of Bacteroidetes bacteria on its surface.</title>
        <authorList>
            <person name="Treitli S.C."/>
            <person name="Kolisko M."/>
            <person name="Husnik F."/>
            <person name="Keeling P."/>
            <person name="Hampl V."/>
        </authorList>
    </citation>
    <scope>NUCLEOTIDE SEQUENCE [LARGE SCALE GENOMIC DNA]</scope>
    <source>
        <strain evidence="1">ST1C</strain>
    </source>
</reference>
<comment type="caution">
    <text evidence="1">The sequence shown here is derived from an EMBL/GenBank/DDBJ whole genome shotgun (WGS) entry which is preliminary data.</text>
</comment>
<accession>A0A5J4VJC3</accession>
<sequence>MFSYASDD</sequence>
<evidence type="ECO:0000313" key="2">
    <source>
        <dbReference type="Proteomes" id="UP000324800"/>
    </source>
</evidence>
<gene>
    <name evidence="1" type="ORF">EZS28_022108</name>
</gene>